<dbReference type="AlphaFoldDB" id="A0A346PBG2"/>
<dbReference type="KEGG" id="nan:AArc1_0513"/>
<dbReference type="KEGG" id="nag:AArcMg_0500"/>
<feature type="region of interest" description="Disordered" evidence="1">
    <location>
        <begin position="193"/>
        <end position="241"/>
    </location>
</feature>
<reference evidence="7" key="2">
    <citation type="submission" date="2018-02" db="EMBL/GenBank/DDBJ databases">
        <title>Phenotypic and genomic properties of facultatively anaerobic sulfur-reducing natronoarchaea from hypersaline soda lakes.</title>
        <authorList>
            <person name="Sorokin D.Y."/>
            <person name="Kublanov I.V."/>
            <person name="Roman P."/>
            <person name="Sinninghe Damste J.S."/>
            <person name="Golyshin P.N."/>
            <person name="Rojo D."/>
            <person name="Ciordia S."/>
            <person name="Mena M.D.C."/>
            <person name="Ferrer M."/>
            <person name="Messina E."/>
            <person name="Smedile F."/>
            <person name="La Spada G."/>
            <person name="La Cono V."/>
            <person name="Yakimov M.M."/>
        </authorList>
    </citation>
    <scope>NUCLEOTIDE SEQUENCE [LARGE SCALE GENOMIC DNA]</scope>
    <source>
        <strain evidence="7">AArc-Mg</strain>
    </source>
</reference>
<feature type="domain" description="DUF8073" evidence="4">
    <location>
        <begin position="4"/>
        <end position="111"/>
    </location>
</feature>
<dbReference type="Proteomes" id="UP000258613">
    <property type="component" value="Chromosome"/>
</dbReference>
<keyword evidence="7" id="KW-1185">Reference proteome</keyword>
<sequence length="331" mass="35207">MSVGTSIRNLGTFLEECDDGTGTVHNVELAGSVDPGPGLSADVELTVQVGSSDDSSGGLAVEDVEIDADGRLSLVLETEASVVPASDHDLAVEPRAATVHDDGTIGVSITACDPDDGDDRSAADSRSGTDDSAAECDDSSSTRNRDVPPFRDPELLAEVYDSCETFAEMSEAIDMDVTAETVRRYMIDYDIHEPNRYDTGDQEANEAESDADTEDSAAEADGSTVDSSDDVGDSAVEPDADVAAPVVVTDGLGLPDDLTVDALVETVSRSNTVYEVTRDVGRERDEVLDLLRRLNLIDLVVGRMSREPERNVGRDEILERLREASSAHPQP</sequence>
<dbReference type="OrthoDB" id="238089at2157"/>
<feature type="domain" description="DUF8073" evidence="2">
    <location>
        <begin position="262"/>
        <end position="325"/>
    </location>
</feature>
<dbReference type="EMBL" id="CP027033">
    <property type="protein sequence ID" value="AXR80523.1"/>
    <property type="molecule type" value="Genomic_DNA"/>
</dbReference>
<evidence type="ECO:0000259" key="2">
    <source>
        <dbReference type="Pfam" id="PF26270"/>
    </source>
</evidence>
<dbReference type="InterPro" id="IPR058811">
    <property type="entry name" value="DUF8073_N"/>
</dbReference>
<gene>
    <name evidence="5" type="ORF">AArc1_0513</name>
    <name evidence="6" type="ORF">AArcMg_0500</name>
</gene>
<feature type="compositionally biased region" description="Basic and acidic residues" evidence="1">
    <location>
        <begin position="119"/>
        <end position="129"/>
    </location>
</feature>
<evidence type="ECO:0000256" key="1">
    <source>
        <dbReference type="SAM" id="MobiDB-lite"/>
    </source>
</evidence>
<accession>A0A346PBG2</accession>
<feature type="compositionally biased region" description="Acidic residues" evidence="1">
    <location>
        <begin position="200"/>
        <end position="218"/>
    </location>
</feature>
<evidence type="ECO:0000313" key="5">
    <source>
        <dbReference type="EMBL" id="AXR76857.1"/>
    </source>
</evidence>
<accession>A0A346PLX8</accession>
<dbReference type="InterPro" id="IPR058809">
    <property type="entry name" value="DUF8073_M"/>
</dbReference>
<proteinExistence type="predicted"/>
<name>A0A346PBG2_9EURY</name>
<evidence type="ECO:0000259" key="3">
    <source>
        <dbReference type="Pfam" id="PF26271"/>
    </source>
</evidence>
<organism evidence="5 8">
    <name type="scientific">Natrarchaeobaculum sulfurireducens</name>
    <dbReference type="NCBI Taxonomy" id="2044521"/>
    <lineage>
        <taxon>Archaea</taxon>
        <taxon>Methanobacteriati</taxon>
        <taxon>Methanobacteriota</taxon>
        <taxon>Stenosarchaea group</taxon>
        <taxon>Halobacteria</taxon>
        <taxon>Halobacteriales</taxon>
        <taxon>Natrialbaceae</taxon>
        <taxon>Natrarchaeobaculum</taxon>
    </lineage>
</organism>
<dbReference type="Pfam" id="PF26270">
    <property type="entry name" value="DUF8073_C"/>
    <property type="match status" value="1"/>
</dbReference>
<dbReference type="Pfam" id="PF26271">
    <property type="entry name" value="DUF8073_M"/>
    <property type="match status" value="1"/>
</dbReference>
<feature type="domain" description="DUF8073" evidence="3">
    <location>
        <begin position="150"/>
        <end position="190"/>
    </location>
</feature>
<evidence type="ECO:0000313" key="6">
    <source>
        <dbReference type="EMBL" id="AXR80523.1"/>
    </source>
</evidence>
<dbReference type="EMBL" id="CP024047">
    <property type="protein sequence ID" value="AXR76857.1"/>
    <property type="molecule type" value="Genomic_DNA"/>
</dbReference>
<dbReference type="RefSeq" id="WP_117362996.1">
    <property type="nucleotide sequence ID" value="NZ_CP024047.1"/>
</dbReference>
<feature type="region of interest" description="Disordered" evidence="1">
    <location>
        <begin position="106"/>
        <end position="151"/>
    </location>
</feature>
<dbReference type="GeneID" id="37640981"/>
<evidence type="ECO:0000259" key="4">
    <source>
        <dbReference type="Pfam" id="PF26272"/>
    </source>
</evidence>
<dbReference type="Proteomes" id="UP000258707">
    <property type="component" value="Chromosome"/>
</dbReference>
<dbReference type="Pfam" id="PF26272">
    <property type="entry name" value="DUF8073_N"/>
    <property type="match status" value="1"/>
</dbReference>
<reference evidence="5" key="3">
    <citation type="journal article" date="2019" name="Int. J. Syst. Evol. Microbiol.">
        <title>Natronolimnobius sulfurireducens sp. nov. and Halalkaliarchaeum desulfuricum gen. nov., sp. nov., the first sulfur-respiring alkaliphilic haloarchaea from hypersaline alkaline lakes.</title>
        <authorList>
            <person name="Sorokin D.Y."/>
            <person name="Yakimov M."/>
            <person name="Messina E."/>
            <person name="Merkel A.Y."/>
            <person name="Bale N.J."/>
            <person name="Sinninghe Damste J.S."/>
        </authorList>
    </citation>
    <scope>NUCLEOTIDE SEQUENCE</scope>
    <source>
        <strain evidence="6">AArc-Mg</strain>
        <strain evidence="5">AArc1</strain>
    </source>
</reference>
<dbReference type="InterPro" id="IPR058810">
    <property type="entry name" value="DUF8073_C"/>
</dbReference>
<reference evidence="8" key="1">
    <citation type="submission" date="2017-10" db="EMBL/GenBank/DDBJ databases">
        <title>Phenotypic and genomic properties of facultatively anaerobic sulfur-reducing natronoarchaea from hypersaline soda lakes.</title>
        <authorList>
            <person name="Sorokin D.Y."/>
            <person name="Kublanov I.V."/>
            <person name="Roman P."/>
            <person name="Sinninghe Damste J.S."/>
            <person name="Golyshin P.N."/>
            <person name="Rojo D."/>
            <person name="Ciordia S."/>
            <person name="Mena Md.C."/>
            <person name="Ferrer M."/>
            <person name="Messina E."/>
            <person name="Smedile F."/>
            <person name="La Spada G."/>
            <person name="La Cono V."/>
            <person name="Yakimov M.M."/>
        </authorList>
    </citation>
    <scope>NUCLEOTIDE SEQUENCE [LARGE SCALE GENOMIC DNA]</scope>
    <source>
        <strain evidence="8">AArc1</strain>
    </source>
</reference>
<protein>
    <submittedName>
        <fullName evidence="5">Uncharacterized protein</fullName>
    </submittedName>
</protein>
<feature type="compositionally biased region" description="Acidic residues" evidence="1">
    <location>
        <begin position="227"/>
        <end position="240"/>
    </location>
</feature>
<evidence type="ECO:0000313" key="7">
    <source>
        <dbReference type="Proteomes" id="UP000258613"/>
    </source>
</evidence>
<evidence type="ECO:0000313" key="8">
    <source>
        <dbReference type="Proteomes" id="UP000258707"/>
    </source>
</evidence>